<keyword evidence="5" id="KW-1185">Reference proteome</keyword>
<dbReference type="Pfam" id="PF13505">
    <property type="entry name" value="OMP_b-brl"/>
    <property type="match status" value="1"/>
</dbReference>
<comment type="caution">
    <text evidence="4">The sequence shown here is derived from an EMBL/GenBank/DDBJ whole genome shotgun (WGS) entry which is preliminary data.</text>
</comment>
<sequence length="181" mass="19411">MKTRATMPALLLAGTMAMAGTGAAEARFIQEAYLGAGVMPWSYEGSGEDVDAIGGRLVGGVMFSDYLGVEAHFAWMGEDDSGTDRTVELDSVDSVLLRLNRPLNETFDVYALAGFSSVRMVLRPFTIAGTDEAPSDSGVSFGAGSQFRFAEDFSVAVDAVSYLSEPDFDFMALSASLRWHF</sequence>
<evidence type="ECO:0000256" key="2">
    <source>
        <dbReference type="SAM" id="SignalP"/>
    </source>
</evidence>
<dbReference type="InterPro" id="IPR011250">
    <property type="entry name" value="OMP/PagP_B-barrel"/>
</dbReference>
<feature type="chain" id="PRO_5047104940" evidence="2">
    <location>
        <begin position="20"/>
        <end position="181"/>
    </location>
</feature>
<evidence type="ECO:0000259" key="3">
    <source>
        <dbReference type="Pfam" id="PF13505"/>
    </source>
</evidence>
<proteinExistence type="predicted"/>
<evidence type="ECO:0000313" key="5">
    <source>
        <dbReference type="Proteomes" id="UP001556653"/>
    </source>
</evidence>
<name>A0ABV3S5S3_9GAMM</name>
<protein>
    <submittedName>
        <fullName evidence="4">Porin family protein</fullName>
    </submittedName>
</protein>
<gene>
    <name evidence="4" type="ORF">V6X64_00475</name>
</gene>
<feature type="signal peptide" evidence="2">
    <location>
        <begin position="1"/>
        <end position="19"/>
    </location>
</feature>
<reference evidence="4 5" key="1">
    <citation type="submission" date="2024-02" db="EMBL/GenBank/DDBJ databases">
        <title>New especies of Spiribacter isolated from saline water.</title>
        <authorList>
            <person name="Leon M.J."/>
            <person name="De La Haba R."/>
            <person name="Sanchez-Porro C."/>
            <person name="Ventosa A."/>
        </authorList>
    </citation>
    <scope>NUCLEOTIDE SEQUENCE [LARGE SCALE GENOMIC DNA]</scope>
    <source>
        <strain evidence="5">ag22IC4-227</strain>
    </source>
</reference>
<evidence type="ECO:0000256" key="1">
    <source>
        <dbReference type="ARBA" id="ARBA00022729"/>
    </source>
</evidence>
<keyword evidence="1 2" id="KW-0732">Signal</keyword>
<accession>A0ABV3S5S3</accession>
<organism evidence="4 5">
    <name type="scientific">Spiribacter onubensis</name>
    <dbReference type="NCBI Taxonomy" id="3122420"/>
    <lineage>
        <taxon>Bacteria</taxon>
        <taxon>Pseudomonadati</taxon>
        <taxon>Pseudomonadota</taxon>
        <taxon>Gammaproteobacteria</taxon>
        <taxon>Chromatiales</taxon>
        <taxon>Ectothiorhodospiraceae</taxon>
        <taxon>Spiribacter</taxon>
    </lineage>
</organism>
<dbReference type="EMBL" id="JBAKFJ010000001">
    <property type="protein sequence ID" value="MEX0385468.1"/>
    <property type="molecule type" value="Genomic_DNA"/>
</dbReference>
<dbReference type="RefSeq" id="WP_367965953.1">
    <property type="nucleotide sequence ID" value="NZ_JBAKFJ010000001.1"/>
</dbReference>
<dbReference type="Proteomes" id="UP001556653">
    <property type="component" value="Unassembled WGS sequence"/>
</dbReference>
<dbReference type="InterPro" id="IPR027385">
    <property type="entry name" value="Beta-barrel_OMP"/>
</dbReference>
<dbReference type="Gene3D" id="2.40.160.20">
    <property type="match status" value="1"/>
</dbReference>
<evidence type="ECO:0000313" key="4">
    <source>
        <dbReference type="EMBL" id="MEX0385468.1"/>
    </source>
</evidence>
<feature type="domain" description="Outer membrane protein beta-barrel" evidence="3">
    <location>
        <begin position="10"/>
        <end position="181"/>
    </location>
</feature>
<dbReference type="SUPFAM" id="SSF56925">
    <property type="entry name" value="OMPA-like"/>
    <property type="match status" value="1"/>
</dbReference>